<dbReference type="Proteomes" id="UP000199470">
    <property type="component" value="Unassembled WGS sequence"/>
</dbReference>
<keyword evidence="2" id="KW-1185">Reference proteome</keyword>
<name>A0A1I4MJM1_9BURK</name>
<proteinExistence type="predicted"/>
<dbReference type="AlphaFoldDB" id="A0A1I4MJM1"/>
<accession>A0A1I4MJM1</accession>
<organism evidence="1 2">
    <name type="scientific">Rugamonas rubra</name>
    <dbReference type="NCBI Taxonomy" id="758825"/>
    <lineage>
        <taxon>Bacteria</taxon>
        <taxon>Pseudomonadati</taxon>
        <taxon>Pseudomonadota</taxon>
        <taxon>Betaproteobacteria</taxon>
        <taxon>Burkholderiales</taxon>
        <taxon>Oxalobacteraceae</taxon>
        <taxon>Telluria group</taxon>
        <taxon>Rugamonas</taxon>
    </lineage>
</organism>
<protein>
    <submittedName>
        <fullName evidence="1">Uncharacterized protein</fullName>
    </submittedName>
</protein>
<evidence type="ECO:0000313" key="2">
    <source>
        <dbReference type="Proteomes" id="UP000199470"/>
    </source>
</evidence>
<reference evidence="1 2" key="1">
    <citation type="submission" date="2016-10" db="EMBL/GenBank/DDBJ databases">
        <authorList>
            <person name="de Groot N.N."/>
        </authorList>
    </citation>
    <scope>NUCLEOTIDE SEQUENCE [LARGE SCALE GENOMIC DNA]</scope>
    <source>
        <strain evidence="1 2">ATCC 43154</strain>
    </source>
</reference>
<dbReference type="EMBL" id="FOTW01000011">
    <property type="protein sequence ID" value="SFM03253.1"/>
    <property type="molecule type" value="Genomic_DNA"/>
</dbReference>
<gene>
    <name evidence="1" type="ORF">SAMN02982985_02432</name>
</gene>
<evidence type="ECO:0000313" key="1">
    <source>
        <dbReference type="EMBL" id="SFM03253.1"/>
    </source>
</evidence>
<sequence length="85" mass="9392">MKRSFAVVLIEGAEIQFLPTLAAHLRKGENGCYFLAKEVEPNGVYMHMTLAPEGDSSGQRGIELHLPHHVIRYVLAAEDVSQVGF</sequence>
<dbReference type="RefSeq" id="WP_093387796.1">
    <property type="nucleotide sequence ID" value="NZ_FOTW01000011.1"/>
</dbReference>